<organism evidence="5 6">
    <name type="scientific">Sphaerotilus uruguayifluvii</name>
    <dbReference type="NCBI Taxonomy" id="2735897"/>
    <lineage>
        <taxon>Bacteria</taxon>
        <taxon>Pseudomonadati</taxon>
        <taxon>Pseudomonadota</taxon>
        <taxon>Betaproteobacteria</taxon>
        <taxon>Burkholderiales</taxon>
        <taxon>Sphaerotilaceae</taxon>
        <taxon>Sphaerotilus</taxon>
    </lineage>
</organism>
<feature type="transmembrane region" description="Helical" evidence="3">
    <location>
        <begin position="88"/>
        <end position="107"/>
    </location>
</feature>
<accession>A0ABX2G360</accession>
<dbReference type="Gene3D" id="3.40.190.10">
    <property type="entry name" value="Periplasmic binding protein-like II"/>
    <property type="match status" value="2"/>
</dbReference>
<feature type="domain" description="OmpA-like" evidence="4">
    <location>
        <begin position="420"/>
        <end position="537"/>
    </location>
</feature>
<dbReference type="Pfam" id="PF12849">
    <property type="entry name" value="PBP_like_2"/>
    <property type="match status" value="1"/>
</dbReference>
<dbReference type="SUPFAM" id="SSF53850">
    <property type="entry name" value="Periplasmic binding protein-like II"/>
    <property type="match status" value="1"/>
</dbReference>
<evidence type="ECO:0000313" key="6">
    <source>
        <dbReference type="Proteomes" id="UP001516061"/>
    </source>
</evidence>
<reference evidence="5 6" key="1">
    <citation type="submission" date="2020-05" db="EMBL/GenBank/DDBJ databases">
        <title>Genomic Encyclopedia of Type Strains, Phase IV (KMG-V): Genome sequencing to study the core and pangenomes of soil and plant-associated prokaryotes.</title>
        <authorList>
            <person name="Whitman W."/>
        </authorList>
    </citation>
    <scope>NUCLEOTIDE SEQUENCE [LARGE SCALE GENOMIC DNA]</scope>
    <source>
        <strain evidence="5 6">C29</strain>
    </source>
</reference>
<dbReference type="CDD" id="cd13653">
    <property type="entry name" value="PBP2_phosphate_like_1"/>
    <property type="match status" value="1"/>
</dbReference>
<feature type="transmembrane region" description="Helical" evidence="3">
    <location>
        <begin position="57"/>
        <end position="76"/>
    </location>
</feature>
<evidence type="ECO:0000256" key="1">
    <source>
        <dbReference type="ARBA" id="ARBA00022729"/>
    </source>
</evidence>
<dbReference type="Pfam" id="PF00691">
    <property type="entry name" value="OmpA"/>
    <property type="match status" value="1"/>
</dbReference>
<gene>
    <name evidence="5" type="ORF">HNQ01_001447</name>
</gene>
<keyword evidence="3" id="KW-1133">Transmembrane helix</keyword>
<dbReference type="PANTHER" id="PTHR30570:SF1">
    <property type="entry name" value="PHOSPHATE-BINDING PROTEIN PSTS"/>
    <property type="match status" value="1"/>
</dbReference>
<name>A0ABX2G360_9BURK</name>
<dbReference type="RefSeq" id="WP_173804687.1">
    <property type="nucleotide sequence ID" value="NZ_JABSNM010000005.1"/>
</dbReference>
<dbReference type="PANTHER" id="PTHR30570">
    <property type="entry name" value="PERIPLASMIC PHOSPHATE BINDING COMPONENT OF PHOSPHATE ABC TRANSPORTER"/>
    <property type="match status" value="1"/>
</dbReference>
<dbReference type="InterPro" id="IPR050811">
    <property type="entry name" value="Phosphate_ABC_transporter"/>
</dbReference>
<evidence type="ECO:0000256" key="2">
    <source>
        <dbReference type="PROSITE-ProRule" id="PRU00473"/>
    </source>
</evidence>
<keyword evidence="6" id="KW-1185">Reference proteome</keyword>
<keyword evidence="2 3" id="KW-0472">Membrane</keyword>
<dbReference type="CDD" id="cd07185">
    <property type="entry name" value="OmpA_C-like"/>
    <property type="match status" value="1"/>
</dbReference>
<sequence length="572" mass="58493">MNPTHGVCTNLPEACGLAASRQPQPMADGQGRCSGCGAALMVPAAVPAAAAPSPLRWLVPLLALLLAGAALAWWLTQRAPRATPAEPAAAAATGALATAASAALAAGSAPPPLPAGAAVPTIRLQGSNTVGAALAPALVRAFLAREGYTEIGAVPTGPEEQRLDARRPGDGARLRVELAAHGTATGFAALAGGQADIGMASRAVQPKELDATKALGDLSAEGSEYIIALDGVAVIVHPSNPLKQLTLAQLRELFAGRVTDWSALGAPAGAVHLHARDEKSGTWDTFRALVLDKQPLAAGAVRHEDSRELAAAVAADPLAIGFVGLPYADAAKTLALADGQGAALRPSRFTVATEDYALARRLYFYVARDAQPLARRLADFAVSEEGQRVVTPTGFVGQTPEADPGAAAAAADVPAEYRRLSAGAQRLAVNLRFRPGADRLDNKALRDVGRITRLLERGGASSRQLMLLGFSDDRGDRCTNVALSLQRARAVAAELSTYGVRPAVVQGYGPAAAVASNDTEAGRERNRRVEVWVLERGAAVPAVTPPAGCGRSRAAAPGASAAAAASAAVSTR</sequence>
<dbReference type="Gene3D" id="3.30.1330.60">
    <property type="entry name" value="OmpA-like domain"/>
    <property type="match status" value="1"/>
</dbReference>
<keyword evidence="1" id="KW-0732">Signal</keyword>
<evidence type="ECO:0000313" key="5">
    <source>
        <dbReference type="EMBL" id="NRT55717.1"/>
    </source>
</evidence>
<dbReference type="InterPro" id="IPR024370">
    <property type="entry name" value="PBP_domain"/>
</dbReference>
<dbReference type="SUPFAM" id="SSF103088">
    <property type="entry name" value="OmpA-like"/>
    <property type="match status" value="1"/>
</dbReference>
<dbReference type="Proteomes" id="UP001516061">
    <property type="component" value="Unassembled WGS sequence"/>
</dbReference>
<dbReference type="PROSITE" id="PS51123">
    <property type="entry name" value="OMPA_2"/>
    <property type="match status" value="1"/>
</dbReference>
<comment type="caution">
    <text evidence="5">The sequence shown here is derived from an EMBL/GenBank/DDBJ whole genome shotgun (WGS) entry which is preliminary data.</text>
</comment>
<dbReference type="InterPro" id="IPR006665">
    <property type="entry name" value="OmpA-like"/>
</dbReference>
<keyword evidence="3" id="KW-0812">Transmembrane</keyword>
<protein>
    <submittedName>
        <fullName evidence="5">Phosphate transport system substrate-binding protein</fullName>
    </submittedName>
</protein>
<evidence type="ECO:0000259" key="4">
    <source>
        <dbReference type="PROSITE" id="PS51123"/>
    </source>
</evidence>
<proteinExistence type="predicted"/>
<evidence type="ECO:0000256" key="3">
    <source>
        <dbReference type="SAM" id="Phobius"/>
    </source>
</evidence>
<dbReference type="InterPro" id="IPR036737">
    <property type="entry name" value="OmpA-like_sf"/>
</dbReference>
<dbReference type="EMBL" id="JABSNM010000005">
    <property type="protein sequence ID" value="NRT55717.1"/>
    <property type="molecule type" value="Genomic_DNA"/>
</dbReference>